<keyword evidence="1" id="KW-0031">Aminopeptidase</keyword>
<dbReference type="GO" id="GO:0070006">
    <property type="term" value="F:metalloaminopeptidase activity"/>
    <property type="evidence" value="ECO:0007669"/>
    <property type="project" value="TreeGrafter"/>
</dbReference>
<sequence length="358" mass="39590">MVHNPNLVRPSSVSNFSRQDSTTLRKSHSLVVTLATICLILICLLCIVVFGLVLVGKNLSSVSQSSALRSTSGQPLQDSISLVNRSILTLQNSVKSQEVPGNTVIPGNSTDGGMASARFAKIVEQLSFRLPSEVRPKRYNLHLHPNLVEKTFSGNVSIDLEVSKPVSFIAVHTKKLTISSTSLVQKLGTSQAVPLEETFEYEPFEYWITVPKETIQEGLYQLNMSFNGSLINRIVGFYATMASNVEMFGCSSSRYYRMIHDERDGSMDVDVDIGRNNIGDNTDNMNDARVELVGIGGANENFCDVVDEESENESEIEWESDGEHNAEDGGIMSEESESDNDYEDKDEKLRKDLACMIL</sequence>
<keyword evidence="1" id="KW-0378">Hydrolase</keyword>
<feature type="region of interest" description="Disordered" evidence="2">
    <location>
        <begin position="309"/>
        <end position="347"/>
    </location>
</feature>
<dbReference type="InterPro" id="IPR050344">
    <property type="entry name" value="Peptidase_M1_aminopeptidases"/>
</dbReference>
<dbReference type="VEuPathDB" id="VectorBase:PPAI004014"/>
<proteinExistence type="predicted"/>
<dbReference type="GO" id="GO:0008270">
    <property type="term" value="F:zinc ion binding"/>
    <property type="evidence" value="ECO:0007669"/>
    <property type="project" value="TreeGrafter"/>
</dbReference>
<feature type="transmembrane region" description="Helical" evidence="3">
    <location>
        <begin position="30"/>
        <end position="55"/>
    </location>
</feature>
<evidence type="ECO:0000256" key="1">
    <source>
        <dbReference type="ARBA" id="ARBA00022438"/>
    </source>
</evidence>
<dbReference type="GO" id="GO:0016020">
    <property type="term" value="C:membrane"/>
    <property type="evidence" value="ECO:0007669"/>
    <property type="project" value="TreeGrafter"/>
</dbReference>
<protein>
    <recommendedName>
        <fullName evidence="4">Aminopeptidase N-like N-terminal domain-containing protein</fullName>
    </recommendedName>
</protein>
<evidence type="ECO:0000313" key="6">
    <source>
        <dbReference type="Proteomes" id="UP000092462"/>
    </source>
</evidence>
<dbReference type="GO" id="GO:0043171">
    <property type="term" value="P:peptide catabolic process"/>
    <property type="evidence" value="ECO:0007669"/>
    <property type="project" value="TreeGrafter"/>
</dbReference>
<dbReference type="SUPFAM" id="SSF63737">
    <property type="entry name" value="Leukotriene A4 hydrolase N-terminal domain"/>
    <property type="match status" value="1"/>
</dbReference>
<dbReference type="VEuPathDB" id="VectorBase:PPAPM1_004473"/>
<evidence type="ECO:0000313" key="5">
    <source>
        <dbReference type="EnsemblMetazoa" id="PPAI004014-PA"/>
    </source>
</evidence>
<organism evidence="5 6">
    <name type="scientific">Phlebotomus papatasi</name>
    <name type="common">Sandfly</name>
    <dbReference type="NCBI Taxonomy" id="29031"/>
    <lineage>
        <taxon>Eukaryota</taxon>
        <taxon>Metazoa</taxon>
        <taxon>Ecdysozoa</taxon>
        <taxon>Arthropoda</taxon>
        <taxon>Hexapoda</taxon>
        <taxon>Insecta</taxon>
        <taxon>Pterygota</taxon>
        <taxon>Neoptera</taxon>
        <taxon>Endopterygota</taxon>
        <taxon>Diptera</taxon>
        <taxon>Nematocera</taxon>
        <taxon>Psychodoidea</taxon>
        <taxon>Psychodidae</taxon>
        <taxon>Phlebotomus</taxon>
        <taxon>Phlebotomus</taxon>
    </lineage>
</organism>
<feature type="compositionally biased region" description="Acidic residues" evidence="2">
    <location>
        <begin position="309"/>
        <end position="320"/>
    </location>
</feature>
<evidence type="ECO:0000259" key="4">
    <source>
        <dbReference type="Pfam" id="PF17900"/>
    </source>
</evidence>
<dbReference type="PANTHER" id="PTHR11533">
    <property type="entry name" value="PROTEASE M1 ZINC METALLOPROTEASE"/>
    <property type="match status" value="1"/>
</dbReference>
<evidence type="ECO:0000256" key="3">
    <source>
        <dbReference type="SAM" id="Phobius"/>
    </source>
</evidence>
<dbReference type="GO" id="GO:0006508">
    <property type="term" value="P:proteolysis"/>
    <property type="evidence" value="ECO:0007669"/>
    <property type="project" value="TreeGrafter"/>
</dbReference>
<dbReference type="Gene3D" id="2.60.40.1730">
    <property type="entry name" value="tricorn interacting facor f3 domain"/>
    <property type="match status" value="1"/>
</dbReference>
<dbReference type="EMBL" id="AJVK01012756">
    <property type="status" value="NOT_ANNOTATED_CDS"/>
    <property type="molecule type" value="Genomic_DNA"/>
</dbReference>
<dbReference type="Proteomes" id="UP000092462">
    <property type="component" value="Unassembled WGS sequence"/>
</dbReference>
<accession>A0A1B0GMW5</accession>
<dbReference type="InterPro" id="IPR042097">
    <property type="entry name" value="Aminopeptidase_N-like_N_sf"/>
</dbReference>
<evidence type="ECO:0000256" key="2">
    <source>
        <dbReference type="SAM" id="MobiDB-lite"/>
    </source>
</evidence>
<dbReference type="EMBL" id="AJVK01012757">
    <property type="status" value="NOT_ANNOTATED_CDS"/>
    <property type="molecule type" value="Genomic_DNA"/>
</dbReference>
<dbReference type="EnsemblMetazoa" id="PPAI004014-RA">
    <property type="protein sequence ID" value="PPAI004014-PA"/>
    <property type="gene ID" value="PPAI004014"/>
</dbReference>
<name>A0A1B0GMW5_PHLPP</name>
<dbReference type="GO" id="GO:0042277">
    <property type="term" value="F:peptide binding"/>
    <property type="evidence" value="ECO:0007669"/>
    <property type="project" value="TreeGrafter"/>
</dbReference>
<dbReference type="GO" id="GO:0005737">
    <property type="term" value="C:cytoplasm"/>
    <property type="evidence" value="ECO:0007669"/>
    <property type="project" value="TreeGrafter"/>
</dbReference>
<reference evidence="5" key="1">
    <citation type="submission" date="2022-08" db="UniProtKB">
        <authorList>
            <consortium name="EnsemblMetazoa"/>
        </authorList>
    </citation>
    <scope>IDENTIFICATION</scope>
    <source>
        <strain evidence="5">Israel</strain>
    </source>
</reference>
<keyword evidence="3" id="KW-0812">Transmembrane</keyword>
<feature type="domain" description="Aminopeptidase N-like N-terminal" evidence="4">
    <location>
        <begin position="136"/>
        <end position="240"/>
    </location>
</feature>
<feature type="compositionally biased region" description="Acidic residues" evidence="2">
    <location>
        <begin position="334"/>
        <end position="344"/>
    </location>
</feature>
<dbReference type="PANTHER" id="PTHR11533:SF276">
    <property type="entry name" value="GLUTAMYL AMINOPEPTIDASE"/>
    <property type="match status" value="1"/>
</dbReference>
<dbReference type="InterPro" id="IPR045357">
    <property type="entry name" value="Aminopeptidase_N-like_N"/>
</dbReference>
<keyword evidence="3" id="KW-0472">Membrane</keyword>
<keyword evidence="3" id="KW-1133">Transmembrane helix</keyword>
<dbReference type="Pfam" id="PF17900">
    <property type="entry name" value="Peptidase_M1_N"/>
    <property type="match status" value="1"/>
</dbReference>
<dbReference type="GO" id="GO:0005615">
    <property type="term" value="C:extracellular space"/>
    <property type="evidence" value="ECO:0007669"/>
    <property type="project" value="TreeGrafter"/>
</dbReference>
<keyword evidence="6" id="KW-1185">Reference proteome</keyword>
<keyword evidence="1" id="KW-0645">Protease</keyword>
<dbReference type="AlphaFoldDB" id="A0A1B0GMW5"/>